<reference evidence="2 3" key="1">
    <citation type="journal article" date="2013" name="Curr. Biol.">
        <title>The Genome of the Foraminiferan Reticulomyxa filosa.</title>
        <authorList>
            <person name="Glockner G."/>
            <person name="Hulsmann N."/>
            <person name="Schleicher M."/>
            <person name="Noegel A.A."/>
            <person name="Eichinger L."/>
            <person name="Gallinger C."/>
            <person name="Pawlowski J."/>
            <person name="Sierra R."/>
            <person name="Euteneuer U."/>
            <person name="Pillet L."/>
            <person name="Moustafa A."/>
            <person name="Platzer M."/>
            <person name="Groth M."/>
            <person name="Szafranski K."/>
            <person name="Schliwa M."/>
        </authorList>
    </citation>
    <scope>NUCLEOTIDE SEQUENCE [LARGE SCALE GENOMIC DNA]</scope>
</reference>
<dbReference type="AlphaFoldDB" id="X6NBX3"/>
<dbReference type="InterPro" id="IPR013783">
    <property type="entry name" value="Ig-like_fold"/>
</dbReference>
<dbReference type="Proteomes" id="UP000023152">
    <property type="component" value="Unassembled WGS sequence"/>
</dbReference>
<evidence type="ECO:0000313" key="2">
    <source>
        <dbReference type="EMBL" id="ETO23511.1"/>
    </source>
</evidence>
<sequence length="478" mass="55242">MTVTITANNIDVHGVVYHSQYYKLAPLIPNFRLRTTTSSTVVNEIDFGKMVSNAPCIRWLQIENVCAQQLKLRLGTLNKEQVCFYEFVEAPSPESNNNEKWTEWKRRHMIMQDLAQLDHTFGTKIMTPRKWPKKMTRGSKYVPLLQRIANETQHSEHRNDDERRASEMRSKLKMYYSCKHEHYLKKIDTIVLKEKQQKRVFIEWKCSLGEKVLTLQRITQCMTIDLEEVVGAIVTTTIATTTTTIDAITTTAIATTLAIPTTTTTTNNANATISSTSLSSAMDLKSFGNYQKRREVQLFANACTSAMALSQHSLQLGVFDNPLERSSCIGIENLSEMPLLYRIRMSGYATSTNIKIEHGLCGIIQPYATRNVWFKFKPSIPGTYRETMMIQNLLDQSHQLVTLKASMHRPDHFWLDSMNVDFGVIEVDQRSPPQKLVIKNISNKPRDIVLRTSFFFFSHFLFFIYYFFFFWQIIIICK</sequence>
<accession>X6NBX3</accession>
<dbReference type="PANTHER" id="PTHR39211:SF1">
    <property type="entry name" value="ABNORMAL SPINDLE-LIKE MICROCEPHALY-ASSOCIATED PROTEIN ASH DOMAIN-CONTAINING PROTEIN"/>
    <property type="match status" value="1"/>
</dbReference>
<evidence type="ECO:0000313" key="3">
    <source>
        <dbReference type="Proteomes" id="UP000023152"/>
    </source>
</evidence>
<keyword evidence="1" id="KW-0812">Transmembrane</keyword>
<organism evidence="2 3">
    <name type="scientific">Reticulomyxa filosa</name>
    <dbReference type="NCBI Taxonomy" id="46433"/>
    <lineage>
        <taxon>Eukaryota</taxon>
        <taxon>Sar</taxon>
        <taxon>Rhizaria</taxon>
        <taxon>Retaria</taxon>
        <taxon>Foraminifera</taxon>
        <taxon>Monothalamids</taxon>
        <taxon>Reticulomyxidae</taxon>
        <taxon>Reticulomyxa</taxon>
    </lineage>
</organism>
<feature type="transmembrane region" description="Helical" evidence="1">
    <location>
        <begin position="454"/>
        <end position="477"/>
    </location>
</feature>
<name>X6NBX3_RETFI</name>
<keyword evidence="3" id="KW-1185">Reference proteome</keyword>
<keyword evidence="1" id="KW-0472">Membrane</keyword>
<dbReference type="PANTHER" id="PTHR39211">
    <property type="entry name" value="CHROMOSOME 7, WHOLE GENOME SHOTGUN SEQUENCE"/>
    <property type="match status" value="1"/>
</dbReference>
<proteinExistence type="predicted"/>
<gene>
    <name evidence="2" type="ORF">RFI_13666</name>
</gene>
<dbReference type="OrthoDB" id="252265at2759"/>
<evidence type="ECO:0000256" key="1">
    <source>
        <dbReference type="SAM" id="Phobius"/>
    </source>
</evidence>
<dbReference type="EMBL" id="ASPP01009884">
    <property type="protein sequence ID" value="ETO23511.1"/>
    <property type="molecule type" value="Genomic_DNA"/>
</dbReference>
<protein>
    <submittedName>
        <fullName evidence="2">Uncharacterized protein</fullName>
    </submittedName>
</protein>
<comment type="caution">
    <text evidence="2">The sequence shown here is derived from an EMBL/GenBank/DDBJ whole genome shotgun (WGS) entry which is preliminary data.</text>
</comment>
<dbReference type="Gene3D" id="2.60.40.10">
    <property type="entry name" value="Immunoglobulins"/>
    <property type="match status" value="1"/>
</dbReference>
<keyword evidence="1" id="KW-1133">Transmembrane helix</keyword>